<accession>A0A7S0DJN7</accession>
<evidence type="ECO:0008006" key="3">
    <source>
        <dbReference type="Google" id="ProtNLM"/>
    </source>
</evidence>
<reference evidence="2" key="1">
    <citation type="submission" date="2021-01" db="EMBL/GenBank/DDBJ databases">
        <authorList>
            <person name="Corre E."/>
            <person name="Pelletier E."/>
            <person name="Niang G."/>
            <person name="Scheremetjew M."/>
            <person name="Finn R."/>
            <person name="Kale V."/>
            <person name="Holt S."/>
            <person name="Cochrane G."/>
            <person name="Meng A."/>
            <person name="Brown T."/>
            <person name="Cohen L."/>
        </authorList>
    </citation>
    <scope>NUCLEOTIDE SEQUENCE</scope>
    <source>
        <strain evidence="2">CCMP2058</strain>
    </source>
</reference>
<evidence type="ECO:0000313" key="2">
    <source>
        <dbReference type="EMBL" id="CAD8456974.1"/>
    </source>
</evidence>
<name>A0A7S0DJN7_9EUKA</name>
<dbReference type="AlphaFoldDB" id="A0A7S0DJN7"/>
<dbReference type="InterPro" id="IPR026847">
    <property type="entry name" value="VPS13"/>
</dbReference>
<comment type="similarity">
    <text evidence="1">Belongs to the VPS13 family.</text>
</comment>
<evidence type="ECO:0000256" key="1">
    <source>
        <dbReference type="ARBA" id="ARBA00006545"/>
    </source>
</evidence>
<dbReference type="GO" id="GO:0045053">
    <property type="term" value="P:protein retention in Golgi apparatus"/>
    <property type="evidence" value="ECO:0007669"/>
    <property type="project" value="TreeGrafter"/>
</dbReference>
<dbReference type="PANTHER" id="PTHR16166">
    <property type="entry name" value="VACUOLAR PROTEIN SORTING-ASSOCIATED PROTEIN VPS13"/>
    <property type="match status" value="1"/>
</dbReference>
<sequence>MSLFGSTLGSIEDMKIHFDSILMRNVHSSTSSMKNTLIRHYKTDLLAQWYKVVFGFEILGNPVGMMENMADGVMSFFIEPAKGVIEDPGLLGFGKGLAKGSSALIESAITSAFGAAGMVTGSLSKGLAVLSMDDEFIKQNKQSNKTKPKHLGEGLLAGAKSVGMGVFGGVSGIFVDPIKGAKKDGVEGFFKGVGKGLLGVVAKPTAGVVNATSQALKSVGNTATFVLGRLGKQKKARFPRYVPENCRSLPPFSYSFSLGEHLLRKKKKKNDAVILGAFVTNLDTLGDELGNYASPDVTAEEHKDGKRTKVKTIPQLTKHAVVFTSEKVLVECLKHGIEWTTVADTKYDRIRNVKAGKAQGKYWGVQVDVAQTREKGKQFMVWCKNQEEAEMVKANFISRINYR</sequence>
<dbReference type="PANTHER" id="PTHR16166:SF93">
    <property type="entry name" value="INTERMEMBRANE LIPID TRANSFER PROTEIN VPS13"/>
    <property type="match status" value="1"/>
</dbReference>
<dbReference type="GO" id="GO:0006623">
    <property type="term" value="P:protein targeting to vacuole"/>
    <property type="evidence" value="ECO:0007669"/>
    <property type="project" value="TreeGrafter"/>
</dbReference>
<dbReference type="EMBL" id="HBEM01023387">
    <property type="protein sequence ID" value="CAD8456974.1"/>
    <property type="molecule type" value="Transcribed_RNA"/>
</dbReference>
<gene>
    <name evidence="2" type="ORF">LAMO00422_LOCUS15921</name>
</gene>
<proteinExistence type="inferred from homology"/>
<protein>
    <recommendedName>
        <fullName evidence="3">Vacuolar protein sorting-associated protein 13 DH-like domain-containing protein</fullName>
    </recommendedName>
</protein>
<organism evidence="2">
    <name type="scientific">Amorphochlora amoebiformis</name>
    <dbReference type="NCBI Taxonomy" id="1561963"/>
    <lineage>
        <taxon>Eukaryota</taxon>
        <taxon>Sar</taxon>
        <taxon>Rhizaria</taxon>
        <taxon>Cercozoa</taxon>
        <taxon>Chlorarachniophyceae</taxon>
        <taxon>Amorphochlora</taxon>
    </lineage>
</organism>